<evidence type="ECO:0000256" key="7">
    <source>
        <dbReference type="ARBA" id="ARBA00023244"/>
    </source>
</evidence>
<dbReference type="InterPro" id="IPR033644">
    <property type="entry name" value="Ferrochelatase_C"/>
</dbReference>
<dbReference type="AlphaFoldDB" id="A0A9X4BJ27"/>
<comment type="catalytic activity">
    <reaction evidence="8">
        <text>Fe-coproporphyrin III + 2 H(+) = coproporphyrin III + Fe(2+)</text>
        <dbReference type="Rhea" id="RHEA:49572"/>
        <dbReference type="ChEBI" id="CHEBI:15378"/>
        <dbReference type="ChEBI" id="CHEBI:29033"/>
        <dbReference type="ChEBI" id="CHEBI:68438"/>
        <dbReference type="ChEBI" id="CHEBI:131725"/>
        <dbReference type="EC" id="4.99.1.9"/>
    </reaction>
    <physiologicalReaction direction="right-to-left" evidence="8">
        <dbReference type="Rhea" id="RHEA:49574"/>
    </physiologicalReaction>
</comment>
<dbReference type="PROSITE" id="PS00534">
    <property type="entry name" value="FERROCHELATASE"/>
    <property type="match status" value="1"/>
</dbReference>
<dbReference type="Pfam" id="PF00762">
    <property type="entry name" value="Ferrochelatase"/>
    <property type="match status" value="1"/>
</dbReference>
<feature type="binding site" evidence="9">
    <location>
        <position position="213"/>
    </location>
    <ligand>
        <name>Fe(2+)</name>
        <dbReference type="ChEBI" id="CHEBI:29033"/>
    </ligand>
</feature>
<evidence type="ECO:0000256" key="9">
    <source>
        <dbReference type="HAMAP-Rule" id="MF_00323"/>
    </source>
</evidence>
<comment type="pathway">
    <text evidence="9 10">Porphyrin-containing compound metabolism; protoheme biosynthesis; protoheme from protoporphyrin-IX: step 1/1.</text>
</comment>
<dbReference type="InterPro" id="IPR001015">
    <property type="entry name" value="Ferrochelatase"/>
</dbReference>
<keyword evidence="12" id="KW-1185">Reference proteome</keyword>
<evidence type="ECO:0000256" key="2">
    <source>
        <dbReference type="ARBA" id="ARBA00022490"/>
    </source>
</evidence>
<evidence type="ECO:0000256" key="3">
    <source>
        <dbReference type="ARBA" id="ARBA00022723"/>
    </source>
</evidence>
<dbReference type="PANTHER" id="PTHR11108">
    <property type="entry name" value="FERROCHELATASE"/>
    <property type="match status" value="1"/>
</dbReference>
<dbReference type="GO" id="GO:0005737">
    <property type="term" value="C:cytoplasm"/>
    <property type="evidence" value="ECO:0007669"/>
    <property type="project" value="UniProtKB-SubCell"/>
</dbReference>
<comment type="subcellular location">
    <subcellularLocation>
        <location evidence="9 10">Cytoplasm</location>
    </subcellularLocation>
</comment>
<evidence type="ECO:0000256" key="4">
    <source>
        <dbReference type="ARBA" id="ARBA00023004"/>
    </source>
</evidence>
<comment type="caution">
    <text evidence="11">The sequence shown here is derived from an EMBL/GenBank/DDBJ whole genome shotgun (WGS) entry which is preliminary data.</text>
</comment>
<dbReference type="InterPro" id="IPR019772">
    <property type="entry name" value="Ferrochelatase_AS"/>
</dbReference>
<comment type="similarity">
    <text evidence="1 9 10">Belongs to the ferrochelatase family.</text>
</comment>
<dbReference type="CDD" id="cd00419">
    <property type="entry name" value="Ferrochelatase_C"/>
    <property type="match status" value="1"/>
</dbReference>
<keyword evidence="7 9" id="KW-0627">Porphyrin biosynthesis</keyword>
<dbReference type="EMBL" id="JAOVZO020000018">
    <property type="protein sequence ID" value="MDC8014218.1"/>
    <property type="molecule type" value="Genomic_DNA"/>
</dbReference>
<evidence type="ECO:0000256" key="6">
    <source>
        <dbReference type="ARBA" id="ARBA00023239"/>
    </source>
</evidence>
<dbReference type="GO" id="GO:0004325">
    <property type="term" value="F:ferrochelatase activity"/>
    <property type="evidence" value="ECO:0007669"/>
    <property type="project" value="UniProtKB-UniRule"/>
</dbReference>
<keyword evidence="2 9" id="KW-0963">Cytoplasm</keyword>
<keyword evidence="5 9" id="KW-0350">Heme biosynthesis</keyword>
<dbReference type="GO" id="GO:0006783">
    <property type="term" value="P:heme biosynthetic process"/>
    <property type="evidence" value="ECO:0007669"/>
    <property type="project" value="UniProtKB-UniRule"/>
</dbReference>
<reference evidence="11" key="1">
    <citation type="submission" date="2023-02" db="EMBL/GenBank/DDBJ databases">
        <title>Tahibacter soli sp. nov. isolated from soil.</title>
        <authorList>
            <person name="Baek J.H."/>
            <person name="Lee J.K."/>
            <person name="Choi D.G."/>
            <person name="Jeon C.O."/>
        </authorList>
    </citation>
    <scope>NUCLEOTIDE SEQUENCE</scope>
    <source>
        <strain evidence="11">BL</strain>
    </source>
</reference>
<dbReference type="NCBIfam" id="TIGR00109">
    <property type="entry name" value="hemH"/>
    <property type="match status" value="1"/>
</dbReference>
<feature type="binding site" evidence="9">
    <location>
        <position position="294"/>
    </location>
    <ligand>
        <name>Fe(2+)</name>
        <dbReference type="ChEBI" id="CHEBI:29033"/>
    </ligand>
</feature>
<sequence>MFSAPKFLGSSAASARPARAAVLLVNLGTPDAPTPSAVRRYLDEFLSDPRVIEKPRWLWQLILKLVILNIRPRRSAHAYARIWTAQGSPLLVQSQALTDALDRQLKSACAGPVSVHLAMTYGAPALRDVVAALNADGVRRLVVLPLYPQYSATSTGAAIDALADALKTLRWPPELRTIGDYHDDPAHIDALAQSVLAHWERHGRADRLLLSFHGIPQSYVEAGDPYLAQCRATADLLAKRLELPREQCLLAFQSRVGREEWLKPYTDATLRDLAASGVGSVQVLCPGFAVDCLETLEEIAMENRALFLEAGGKRYEYIPALNDEAAQVAALAALVRRHTQGWAEFAPGEGGGDAA</sequence>
<keyword evidence="3 9" id="KW-0479">Metal-binding</keyword>
<dbReference type="EC" id="4.98.1.1" evidence="9 10"/>
<dbReference type="CDD" id="cd03411">
    <property type="entry name" value="Ferrochelatase_N"/>
    <property type="match status" value="1"/>
</dbReference>
<dbReference type="Gene3D" id="3.40.50.1400">
    <property type="match status" value="2"/>
</dbReference>
<comment type="catalytic activity">
    <reaction evidence="9 10">
        <text>heme b + 2 H(+) = protoporphyrin IX + Fe(2+)</text>
        <dbReference type="Rhea" id="RHEA:22584"/>
        <dbReference type="ChEBI" id="CHEBI:15378"/>
        <dbReference type="ChEBI" id="CHEBI:29033"/>
        <dbReference type="ChEBI" id="CHEBI:57306"/>
        <dbReference type="ChEBI" id="CHEBI:60344"/>
        <dbReference type="EC" id="4.98.1.1"/>
    </reaction>
</comment>
<name>A0A9X4BJ27_9GAMM</name>
<dbReference type="FunFam" id="3.40.50.1400:FF:000002">
    <property type="entry name" value="Ferrochelatase"/>
    <property type="match status" value="1"/>
</dbReference>
<protein>
    <recommendedName>
        <fullName evidence="9 10">Ferrochelatase</fullName>
        <ecNumber evidence="9 10">4.98.1.1</ecNumber>
    </recommendedName>
    <alternativeName>
        <fullName evidence="9">Heme synthase</fullName>
    </alternativeName>
    <alternativeName>
        <fullName evidence="9">Protoheme ferro-lyase</fullName>
    </alternativeName>
</protein>
<dbReference type="InterPro" id="IPR033659">
    <property type="entry name" value="Ferrochelatase_N"/>
</dbReference>
<dbReference type="GO" id="GO:0046872">
    <property type="term" value="F:metal ion binding"/>
    <property type="evidence" value="ECO:0007669"/>
    <property type="project" value="UniProtKB-KW"/>
</dbReference>
<dbReference type="HAMAP" id="MF_00323">
    <property type="entry name" value="Ferrochelatase"/>
    <property type="match status" value="1"/>
</dbReference>
<evidence type="ECO:0000256" key="8">
    <source>
        <dbReference type="ARBA" id="ARBA00024536"/>
    </source>
</evidence>
<evidence type="ECO:0000313" key="11">
    <source>
        <dbReference type="EMBL" id="MDC8014218.1"/>
    </source>
</evidence>
<keyword evidence="4 9" id="KW-0408">Iron</keyword>
<proteinExistence type="inferred from homology"/>
<keyword evidence="6 9" id="KW-0456">Lyase</keyword>
<evidence type="ECO:0000256" key="10">
    <source>
        <dbReference type="RuleBase" id="RU000607"/>
    </source>
</evidence>
<comment type="function">
    <text evidence="9 10">Catalyzes the ferrous insertion into protoporphyrin IX.</text>
</comment>
<dbReference type="PANTHER" id="PTHR11108:SF1">
    <property type="entry name" value="FERROCHELATASE, MITOCHONDRIAL"/>
    <property type="match status" value="1"/>
</dbReference>
<dbReference type="SUPFAM" id="SSF53800">
    <property type="entry name" value="Chelatase"/>
    <property type="match status" value="1"/>
</dbReference>
<dbReference type="RefSeq" id="WP_263541856.1">
    <property type="nucleotide sequence ID" value="NZ_JAOVZO020000018.1"/>
</dbReference>
<evidence type="ECO:0000313" key="12">
    <source>
        <dbReference type="Proteomes" id="UP001139971"/>
    </source>
</evidence>
<gene>
    <name evidence="9 11" type="primary">hemH</name>
    <name evidence="11" type="ORF">OD750_016855</name>
</gene>
<evidence type="ECO:0000256" key="5">
    <source>
        <dbReference type="ARBA" id="ARBA00023133"/>
    </source>
</evidence>
<accession>A0A9X4BJ27</accession>
<dbReference type="Proteomes" id="UP001139971">
    <property type="component" value="Unassembled WGS sequence"/>
</dbReference>
<evidence type="ECO:0000256" key="1">
    <source>
        <dbReference type="ARBA" id="ARBA00007718"/>
    </source>
</evidence>
<organism evidence="11 12">
    <name type="scientific">Tahibacter soli</name>
    <dbReference type="NCBI Taxonomy" id="2983605"/>
    <lineage>
        <taxon>Bacteria</taxon>
        <taxon>Pseudomonadati</taxon>
        <taxon>Pseudomonadota</taxon>
        <taxon>Gammaproteobacteria</taxon>
        <taxon>Lysobacterales</taxon>
        <taxon>Rhodanobacteraceae</taxon>
        <taxon>Tahibacter</taxon>
    </lineage>
</organism>